<dbReference type="InterPro" id="IPR029058">
    <property type="entry name" value="AB_hydrolase_fold"/>
</dbReference>
<comment type="caution">
    <text evidence="1">The sequence shown here is derived from an EMBL/GenBank/DDBJ whole genome shotgun (WGS) entry which is preliminary data.</text>
</comment>
<keyword evidence="1" id="KW-0378">Hydrolase</keyword>
<dbReference type="PANTHER" id="PTHR15394:SF3">
    <property type="entry name" value="SERINE HYDROLASE RBBP9"/>
    <property type="match status" value="1"/>
</dbReference>
<dbReference type="SUPFAM" id="SSF53474">
    <property type="entry name" value="alpha/beta-Hydrolases"/>
    <property type="match status" value="1"/>
</dbReference>
<accession>A0ABQ7GZM9</accession>
<dbReference type="Proteomes" id="UP000815325">
    <property type="component" value="Unassembled WGS sequence"/>
</dbReference>
<dbReference type="InterPro" id="IPR010662">
    <property type="entry name" value="RBBP9/YdeN"/>
</dbReference>
<organism evidence="1 2">
    <name type="scientific">Dunaliella salina</name>
    <name type="common">Green alga</name>
    <name type="synonym">Protococcus salinus</name>
    <dbReference type="NCBI Taxonomy" id="3046"/>
    <lineage>
        <taxon>Eukaryota</taxon>
        <taxon>Viridiplantae</taxon>
        <taxon>Chlorophyta</taxon>
        <taxon>core chlorophytes</taxon>
        <taxon>Chlorophyceae</taxon>
        <taxon>CS clade</taxon>
        <taxon>Chlamydomonadales</taxon>
        <taxon>Dunaliellaceae</taxon>
        <taxon>Dunaliella</taxon>
    </lineage>
</organism>
<reference evidence="1" key="1">
    <citation type="submission" date="2017-08" db="EMBL/GenBank/DDBJ databases">
        <authorList>
            <person name="Polle J.E."/>
            <person name="Barry K."/>
            <person name="Cushman J."/>
            <person name="Schmutz J."/>
            <person name="Tran D."/>
            <person name="Hathwaick L.T."/>
            <person name="Yim W.C."/>
            <person name="Jenkins J."/>
            <person name="Mckie-Krisberg Z.M."/>
            <person name="Prochnik S."/>
            <person name="Lindquist E."/>
            <person name="Dockter R.B."/>
            <person name="Adam C."/>
            <person name="Molina H."/>
            <person name="Bunkerborg J."/>
            <person name="Jin E."/>
            <person name="Buchheim M."/>
            <person name="Magnuson J."/>
        </authorList>
    </citation>
    <scope>NUCLEOTIDE SEQUENCE</scope>
    <source>
        <strain evidence="1">CCAP 19/18</strain>
    </source>
</reference>
<name>A0ABQ7GZM9_DUNSA</name>
<evidence type="ECO:0000313" key="2">
    <source>
        <dbReference type="Proteomes" id="UP000815325"/>
    </source>
</evidence>
<sequence>MAAVTATQKLAIVPGIKVPDVYKQHWYGWLQRSLDKPPKTSCVLKNMPFPMAAPESEWVPFMKSPDGLGCDSGTIIIGHSSGASAAMRYAEAEKVKGLVLVSAATTDQNDPVERASGYFNRPWQFEKIRENAGFIIQFASDDDHFIPISEQMEVAEGLKSELHRFTDRGHFLHDTEPELLQAIEAKL</sequence>
<protein>
    <submittedName>
        <fullName evidence="1">Hydrolase RBBP9</fullName>
    </submittedName>
</protein>
<dbReference type="Gene3D" id="3.40.50.1820">
    <property type="entry name" value="alpha/beta hydrolase"/>
    <property type="match status" value="1"/>
</dbReference>
<keyword evidence="2" id="KW-1185">Reference proteome</keyword>
<gene>
    <name evidence="1" type="ORF">DUNSADRAFT_17803</name>
</gene>
<dbReference type="Pfam" id="PF06821">
    <property type="entry name" value="Ser_hydrolase"/>
    <property type="match status" value="1"/>
</dbReference>
<dbReference type="PANTHER" id="PTHR15394">
    <property type="entry name" value="SERINE HYDROLASE RBBP9"/>
    <property type="match status" value="1"/>
</dbReference>
<dbReference type="GO" id="GO:0016787">
    <property type="term" value="F:hydrolase activity"/>
    <property type="evidence" value="ECO:0007669"/>
    <property type="project" value="UniProtKB-KW"/>
</dbReference>
<proteinExistence type="predicted"/>
<evidence type="ECO:0000313" key="1">
    <source>
        <dbReference type="EMBL" id="KAF5840068.1"/>
    </source>
</evidence>
<dbReference type="EMBL" id="MU069524">
    <property type="protein sequence ID" value="KAF5840068.1"/>
    <property type="molecule type" value="Genomic_DNA"/>
</dbReference>